<keyword evidence="7" id="KW-1185">Reference proteome</keyword>
<evidence type="ECO:0000256" key="2">
    <source>
        <dbReference type="ARBA" id="ARBA00012528"/>
    </source>
</evidence>
<dbReference type="GO" id="GO:0043709">
    <property type="term" value="P:cell adhesion involved in single-species biofilm formation"/>
    <property type="evidence" value="ECO:0007669"/>
    <property type="project" value="TreeGrafter"/>
</dbReference>
<dbReference type="Proteomes" id="UP000245790">
    <property type="component" value="Unassembled WGS sequence"/>
</dbReference>
<feature type="domain" description="GGDEF" evidence="5">
    <location>
        <begin position="194"/>
        <end position="323"/>
    </location>
</feature>
<evidence type="ECO:0000256" key="1">
    <source>
        <dbReference type="ARBA" id="ARBA00001946"/>
    </source>
</evidence>
<gene>
    <name evidence="6" type="ORF">C8D97_108194</name>
</gene>
<comment type="catalytic activity">
    <reaction evidence="3">
        <text>2 GTP = 3',3'-c-di-GMP + 2 diphosphate</text>
        <dbReference type="Rhea" id="RHEA:24898"/>
        <dbReference type="ChEBI" id="CHEBI:33019"/>
        <dbReference type="ChEBI" id="CHEBI:37565"/>
        <dbReference type="ChEBI" id="CHEBI:58805"/>
        <dbReference type="EC" id="2.7.7.65"/>
    </reaction>
</comment>
<sequence>MLPRRSTKEKIFILMGLTGFALITPFIFLRFFSGDYAVALLDAFISAGMLSLTISVYKTGNTIFASVLLSWIGILGMLVTVYLQGAEQVIWCYPAMILVYYLLQPKHAISINAVATILLFLLLRDKLSDTIMIATLVTIVLTNLLAYIFSFQTLKQNQLLTDLSIKDPLTNTRNRRALDEALQKVISQYQRNQEVTSLILLDIDHFKEINDSHGHKIGDQLLVKVAELISQRIRTTDDLYRIGGEEFVIMPVGASINEARELSEQLRTMIESSPQLSKFKLTISLGVAEYQSGETGEHWLHRADQALYQAKRTGRNKTCVAEND</sequence>
<dbReference type="GO" id="GO:0052621">
    <property type="term" value="F:diguanylate cyclase activity"/>
    <property type="evidence" value="ECO:0007669"/>
    <property type="project" value="UniProtKB-EC"/>
</dbReference>
<name>A0A316FKQ1_9GAMM</name>
<dbReference type="NCBIfam" id="TIGR00254">
    <property type="entry name" value="GGDEF"/>
    <property type="match status" value="1"/>
</dbReference>
<dbReference type="EC" id="2.7.7.65" evidence="2"/>
<feature type="transmembrane region" description="Helical" evidence="4">
    <location>
        <begin position="105"/>
        <end position="123"/>
    </location>
</feature>
<dbReference type="SUPFAM" id="SSF55073">
    <property type="entry name" value="Nucleotide cyclase"/>
    <property type="match status" value="1"/>
</dbReference>
<feature type="transmembrane region" description="Helical" evidence="4">
    <location>
        <begin position="64"/>
        <end position="85"/>
    </location>
</feature>
<reference evidence="6 7" key="1">
    <citation type="submission" date="2018-05" db="EMBL/GenBank/DDBJ databases">
        <title>Genomic Encyclopedia of Type Strains, Phase IV (KMG-IV): sequencing the most valuable type-strain genomes for metagenomic binning, comparative biology and taxonomic classification.</title>
        <authorList>
            <person name="Goeker M."/>
        </authorList>
    </citation>
    <scope>NUCLEOTIDE SEQUENCE [LARGE SCALE GENOMIC DNA]</scope>
    <source>
        <strain evidence="6 7">DSM 25350</strain>
    </source>
</reference>
<evidence type="ECO:0000256" key="4">
    <source>
        <dbReference type="SAM" id="Phobius"/>
    </source>
</evidence>
<feature type="transmembrane region" description="Helical" evidence="4">
    <location>
        <begin position="12"/>
        <end position="32"/>
    </location>
</feature>
<dbReference type="CDD" id="cd01949">
    <property type="entry name" value="GGDEF"/>
    <property type="match status" value="1"/>
</dbReference>
<keyword evidence="4" id="KW-0472">Membrane</keyword>
<keyword evidence="4" id="KW-0812">Transmembrane</keyword>
<comment type="caution">
    <text evidence="6">The sequence shown here is derived from an EMBL/GenBank/DDBJ whole genome shotgun (WGS) entry which is preliminary data.</text>
</comment>
<evidence type="ECO:0000259" key="5">
    <source>
        <dbReference type="PROSITE" id="PS50887"/>
    </source>
</evidence>
<dbReference type="EMBL" id="QGGU01000008">
    <property type="protein sequence ID" value="PWK49284.1"/>
    <property type="molecule type" value="Genomic_DNA"/>
</dbReference>
<proteinExistence type="predicted"/>
<dbReference type="Pfam" id="PF00990">
    <property type="entry name" value="GGDEF"/>
    <property type="match status" value="1"/>
</dbReference>
<dbReference type="PANTHER" id="PTHR45138">
    <property type="entry name" value="REGULATORY COMPONENTS OF SENSORY TRANSDUCTION SYSTEM"/>
    <property type="match status" value="1"/>
</dbReference>
<dbReference type="RefSeq" id="WP_109764076.1">
    <property type="nucleotide sequence ID" value="NZ_QGGU01000008.1"/>
</dbReference>
<dbReference type="GO" id="GO:0005886">
    <property type="term" value="C:plasma membrane"/>
    <property type="evidence" value="ECO:0007669"/>
    <property type="project" value="TreeGrafter"/>
</dbReference>
<evidence type="ECO:0000313" key="7">
    <source>
        <dbReference type="Proteomes" id="UP000245790"/>
    </source>
</evidence>
<comment type="cofactor">
    <cofactor evidence="1">
        <name>Mg(2+)</name>
        <dbReference type="ChEBI" id="CHEBI:18420"/>
    </cofactor>
</comment>
<feature type="transmembrane region" description="Helical" evidence="4">
    <location>
        <begin position="130"/>
        <end position="149"/>
    </location>
</feature>
<dbReference type="FunFam" id="3.30.70.270:FF:000001">
    <property type="entry name" value="Diguanylate cyclase domain protein"/>
    <property type="match status" value="1"/>
</dbReference>
<evidence type="ECO:0000256" key="3">
    <source>
        <dbReference type="ARBA" id="ARBA00034247"/>
    </source>
</evidence>
<dbReference type="InterPro" id="IPR000160">
    <property type="entry name" value="GGDEF_dom"/>
</dbReference>
<protein>
    <recommendedName>
        <fullName evidence="2">diguanylate cyclase</fullName>
        <ecNumber evidence="2">2.7.7.65</ecNumber>
    </recommendedName>
</protein>
<organism evidence="6 7">
    <name type="scientific">Pleionea mediterranea</name>
    <dbReference type="NCBI Taxonomy" id="523701"/>
    <lineage>
        <taxon>Bacteria</taxon>
        <taxon>Pseudomonadati</taxon>
        <taxon>Pseudomonadota</taxon>
        <taxon>Gammaproteobacteria</taxon>
        <taxon>Oceanospirillales</taxon>
        <taxon>Pleioneaceae</taxon>
        <taxon>Pleionea</taxon>
    </lineage>
</organism>
<dbReference type="InterPro" id="IPR029787">
    <property type="entry name" value="Nucleotide_cyclase"/>
</dbReference>
<evidence type="ECO:0000313" key="6">
    <source>
        <dbReference type="EMBL" id="PWK49284.1"/>
    </source>
</evidence>
<dbReference type="PROSITE" id="PS50887">
    <property type="entry name" value="GGDEF"/>
    <property type="match status" value="1"/>
</dbReference>
<keyword evidence="4" id="KW-1133">Transmembrane helix</keyword>
<feature type="transmembrane region" description="Helical" evidence="4">
    <location>
        <begin position="38"/>
        <end position="57"/>
    </location>
</feature>
<dbReference type="Gene3D" id="3.30.70.270">
    <property type="match status" value="1"/>
</dbReference>
<dbReference type="SMART" id="SM00267">
    <property type="entry name" value="GGDEF"/>
    <property type="match status" value="1"/>
</dbReference>
<dbReference type="InterPro" id="IPR043128">
    <property type="entry name" value="Rev_trsase/Diguanyl_cyclase"/>
</dbReference>
<dbReference type="OrthoDB" id="9812260at2"/>
<dbReference type="GO" id="GO:1902201">
    <property type="term" value="P:negative regulation of bacterial-type flagellum-dependent cell motility"/>
    <property type="evidence" value="ECO:0007669"/>
    <property type="project" value="TreeGrafter"/>
</dbReference>
<dbReference type="InterPro" id="IPR050469">
    <property type="entry name" value="Diguanylate_Cyclase"/>
</dbReference>
<dbReference type="PANTHER" id="PTHR45138:SF9">
    <property type="entry name" value="DIGUANYLATE CYCLASE DGCM-RELATED"/>
    <property type="match status" value="1"/>
</dbReference>
<accession>A0A316FKQ1</accession>
<dbReference type="AlphaFoldDB" id="A0A316FKQ1"/>